<dbReference type="AlphaFoldDB" id="A0AA39YLY6"/>
<evidence type="ECO:0000313" key="3">
    <source>
        <dbReference type="Proteomes" id="UP001174936"/>
    </source>
</evidence>
<evidence type="ECO:0000256" key="1">
    <source>
        <dbReference type="SAM" id="MobiDB-lite"/>
    </source>
</evidence>
<sequence>MPADPPSQAQPQRVPVGLSLPRANSIGCRRRTHPSVPIPTLLTRPEQPRPAELPAGHFSQPGLAPYPVIQAGLPSHPQLPSHHARTWPAIGSLRRVTTSVAGKGARVCVAAVVAVASGLCPTSEIALTLSCRCRRGRPSRMSSKIPELGSDSHARPCLLPALIMRICYPRQQHVGFVRPLNLPPELLVRV</sequence>
<evidence type="ECO:0000313" key="2">
    <source>
        <dbReference type="EMBL" id="KAK0654988.1"/>
    </source>
</evidence>
<organism evidence="2 3">
    <name type="scientific">Cercophora newfieldiana</name>
    <dbReference type="NCBI Taxonomy" id="92897"/>
    <lineage>
        <taxon>Eukaryota</taxon>
        <taxon>Fungi</taxon>
        <taxon>Dikarya</taxon>
        <taxon>Ascomycota</taxon>
        <taxon>Pezizomycotina</taxon>
        <taxon>Sordariomycetes</taxon>
        <taxon>Sordariomycetidae</taxon>
        <taxon>Sordariales</taxon>
        <taxon>Lasiosphaeriaceae</taxon>
        <taxon>Cercophora</taxon>
    </lineage>
</organism>
<proteinExistence type="predicted"/>
<comment type="caution">
    <text evidence="2">The sequence shown here is derived from an EMBL/GenBank/DDBJ whole genome shotgun (WGS) entry which is preliminary data.</text>
</comment>
<gene>
    <name evidence="2" type="ORF">B0T16DRAFT_2738</name>
</gene>
<name>A0AA39YLY6_9PEZI</name>
<reference evidence="2" key="1">
    <citation type="submission" date="2023-06" db="EMBL/GenBank/DDBJ databases">
        <title>Genome-scale phylogeny and comparative genomics of the fungal order Sordariales.</title>
        <authorList>
            <consortium name="Lawrence Berkeley National Laboratory"/>
            <person name="Hensen N."/>
            <person name="Bonometti L."/>
            <person name="Westerberg I."/>
            <person name="Brannstrom I.O."/>
            <person name="Guillou S."/>
            <person name="Cros-Aarteil S."/>
            <person name="Calhoun S."/>
            <person name="Haridas S."/>
            <person name="Kuo A."/>
            <person name="Mondo S."/>
            <person name="Pangilinan J."/>
            <person name="Riley R."/>
            <person name="Labutti K."/>
            <person name="Andreopoulos B."/>
            <person name="Lipzen A."/>
            <person name="Chen C."/>
            <person name="Yanf M."/>
            <person name="Daum C."/>
            <person name="Ng V."/>
            <person name="Clum A."/>
            <person name="Steindorff A."/>
            <person name="Ohm R."/>
            <person name="Martin F."/>
            <person name="Silar P."/>
            <person name="Natvig D."/>
            <person name="Lalanne C."/>
            <person name="Gautier V."/>
            <person name="Ament-Velasquez S.L."/>
            <person name="Kruys A."/>
            <person name="Hutchinson M.I."/>
            <person name="Powell A.J."/>
            <person name="Barry K."/>
            <person name="Miller A.N."/>
            <person name="Grigoriev I.V."/>
            <person name="Debuchy R."/>
            <person name="Gladieux P."/>
            <person name="Thoren M.H."/>
            <person name="Johannesson H."/>
        </authorList>
    </citation>
    <scope>NUCLEOTIDE SEQUENCE</scope>
    <source>
        <strain evidence="2">SMH2532-1</strain>
    </source>
</reference>
<accession>A0AA39YLY6</accession>
<dbReference type="Proteomes" id="UP001174936">
    <property type="component" value="Unassembled WGS sequence"/>
</dbReference>
<keyword evidence="3" id="KW-1185">Reference proteome</keyword>
<dbReference type="EMBL" id="JAULSV010000001">
    <property type="protein sequence ID" value="KAK0654988.1"/>
    <property type="molecule type" value="Genomic_DNA"/>
</dbReference>
<protein>
    <submittedName>
        <fullName evidence="2">Uncharacterized protein</fullName>
    </submittedName>
</protein>
<feature type="region of interest" description="Disordered" evidence="1">
    <location>
        <begin position="1"/>
        <end position="56"/>
    </location>
</feature>